<protein>
    <submittedName>
        <fullName evidence="1">Uncharacterized protein</fullName>
    </submittedName>
</protein>
<reference evidence="1 2" key="1">
    <citation type="journal article" date="2024" name="G3 (Bethesda)">
        <title>Genome assembly of Hibiscus sabdariffa L. provides insights into metabolisms of medicinal natural products.</title>
        <authorList>
            <person name="Kim T."/>
        </authorList>
    </citation>
    <scope>NUCLEOTIDE SEQUENCE [LARGE SCALE GENOMIC DNA]</scope>
    <source>
        <strain evidence="1">TK-2024</strain>
        <tissue evidence="1">Old leaves</tissue>
    </source>
</reference>
<evidence type="ECO:0000313" key="2">
    <source>
        <dbReference type="Proteomes" id="UP001472677"/>
    </source>
</evidence>
<dbReference type="Proteomes" id="UP001472677">
    <property type="component" value="Unassembled WGS sequence"/>
</dbReference>
<dbReference type="EMBL" id="JBBPBM010000007">
    <property type="protein sequence ID" value="KAK8574994.1"/>
    <property type="molecule type" value="Genomic_DNA"/>
</dbReference>
<evidence type="ECO:0000313" key="1">
    <source>
        <dbReference type="EMBL" id="KAK8574994.1"/>
    </source>
</evidence>
<comment type="caution">
    <text evidence="1">The sequence shown here is derived from an EMBL/GenBank/DDBJ whole genome shotgun (WGS) entry which is preliminary data.</text>
</comment>
<sequence length="74" mass="8487">MVRGKKYMEKEIVDNHSELVTGVWCLSVARTLIESTVKIEVEMFANHEQMEALVAEHTMRPSLESKRVTAKINI</sequence>
<proteinExistence type="predicted"/>
<name>A0ABR2F9I9_9ROSI</name>
<organism evidence="1 2">
    <name type="scientific">Hibiscus sabdariffa</name>
    <name type="common">roselle</name>
    <dbReference type="NCBI Taxonomy" id="183260"/>
    <lineage>
        <taxon>Eukaryota</taxon>
        <taxon>Viridiplantae</taxon>
        <taxon>Streptophyta</taxon>
        <taxon>Embryophyta</taxon>
        <taxon>Tracheophyta</taxon>
        <taxon>Spermatophyta</taxon>
        <taxon>Magnoliopsida</taxon>
        <taxon>eudicotyledons</taxon>
        <taxon>Gunneridae</taxon>
        <taxon>Pentapetalae</taxon>
        <taxon>rosids</taxon>
        <taxon>malvids</taxon>
        <taxon>Malvales</taxon>
        <taxon>Malvaceae</taxon>
        <taxon>Malvoideae</taxon>
        <taxon>Hibiscus</taxon>
    </lineage>
</organism>
<keyword evidence="2" id="KW-1185">Reference proteome</keyword>
<accession>A0ABR2F9I9</accession>
<gene>
    <name evidence="1" type="ORF">V6N12_062671</name>
</gene>